<dbReference type="InterPro" id="IPR010998">
    <property type="entry name" value="Integrase_recombinase_N"/>
</dbReference>
<comment type="caution">
    <text evidence="7">The sequence shown here is derived from an EMBL/GenBank/DDBJ whole genome shotgun (WGS) entry which is preliminary data.</text>
</comment>
<reference evidence="7" key="1">
    <citation type="submission" date="2023-07" db="EMBL/GenBank/DDBJ databases">
        <title>Degradation of tert-butanol by M. austroafricanum TBA100.</title>
        <authorList>
            <person name="Helbich S."/>
            <person name="Vainshtein Y."/>
        </authorList>
    </citation>
    <scope>NUCLEOTIDE SEQUENCE</scope>
    <source>
        <strain evidence="7">TBA100</strain>
    </source>
</reference>
<feature type="domain" description="Tyr recombinase" evidence="5">
    <location>
        <begin position="174"/>
        <end position="380"/>
    </location>
</feature>
<dbReference type="PROSITE" id="PS51898">
    <property type="entry name" value="TYR_RECOMBINASE"/>
    <property type="match status" value="1"/>
</dbReference>
<dbReference type="Gene3D" id="1.10.150.130">
    <property type="match status" value="1"/>
</dbReference>
<dbReference type="SUPFAM" id="SSF56349">
    <property type="entry name" value="DNA breaking-rejoining enzymes"/>
    <property type="match status" value="1"/>
</dbReference>
<protein>
    <submittedName>
        <fullName evidence="7">Site-specific integrase</fullName>
    </submittedName>
</protein>
<keyword evidence="2 4" id="KW-0238">DNA-binding</keyword>
<dbReference type="Pfam" id="PF22022">
    <property type="entry name" value="Phage_int_M"/>
    <property type="match status" value="1"/>
</dbReference>
<dbReference type="InterPro" id="IPR053876">
    <property type="entry name" value="Phage_int_M"/>
</dbReference>
<dbReference type="PROSITE" id="PS51900">
    <property type="entry name" value="CB"/>
    <property type="match status" value="1"/>
</dbReference>
<dbReference type="RefSeq" id="WP_301161817.1">
    <property type="nucleotide sequence ID" value="NZ_JAUHTC010000091.1"/>
</dbReference>
<organism evidence="7 8">
    <name type="scientific">Mycolicibacterium austroafricanum</name>
    <name type="common">Mycobacterium austroafricanum</name>
    <dbReference type="NCBI Taxonomy" id="39687"/>
    <lineage>
        <taxon>Bacteria</taxon>
        <taxon>Bacillati</taxon>
        <taxon>Actinomycetota</taxon>
        <taxon>Actinomycetes</taxon>
        <taxon>Mycobacteriales</taxon>
        <taxon>Mycobacteriaceae</taxon>
        <taxon>Mycolicibacterium</taxon>
    </lineage>
</organism>
<dbReference type="Proteomes" id="UP001172687">
    <property type="component" value="Unassembled WGS sequence"/>
</dbReference>
<accession>A0ABT8HKZ3</accession>
<dbReference type="InterPro" id="IPR050090">
    <property type="entry name" value="Tyrosine_recombinase_XerCD"/>
</dbReference>
<evidence type="ECO:0000259" key="6">
    <source>
        <dbReference type="PROSITE" id="PS51900"/>
    </source>
</evidence>
<feature type="domain" description="Core-binding (CB)" evidence="6">
    <location>
        <begin position="70"/>
        <end position="153"/>
    </location>
</feature>
<dbReference type="PANTHER" id="PTHR30349:SF41">
    <property type="entry name" value="INTEGRASE_RECOMBINASE PROTEIN MJ0367-RELATED"/>
    <property type="match status" value="1"/>
</dbReference>
<evidence type="ECO:0000313" key="8">
    <source>
        <dbReference type="Proteomes" id="UP001172687"/>
    </source>
</evidence>
<dbReference type="InterPro" id="IPR013762">
    <property type="entry name" value="Integrase-like_cat_sf"/>
</dbReference>
<evidence type="ECO:0000256" key="2">
    <source>
        <dbReference type="ARBA" id="ARBA00023125"/>
    </source>
</evidence>
<proteinExistence type="inferred from homology"/>
<evidence type="ECO:0000256" key="1">
    <source>
        <dbReference type="ARBA" id="ARBA00008857"/>
    </source>
</evidence>
<evidence type="ECO:0000259" key="5">
    <source>
        <dbReference type="PROSITE" id="PS51898"/>
    </source>
</evidence>
<dbReference type="InterPro" id="IPR002104">
    <property type="entry name" value="Integrase_catalytic"/>
</dbReference>
<evidence type="ECO:0000256" key="4">
    <source>
        <dbReference type="PROSITE-ProRule" id="PRU01248"/>
    </source>
</evidence>
<name>A0ABT8HKZ3_MYCAO</name>
<dbReference type="Pfam" id="PF00589">
    <property type="entry name" value="Phage_integrase"/>
    <property type="match status" value="1"/>
</dbReference>
<dbReference type="InterPro" id="IPR011010">
    <property type="entry name" value="DNA_brk_join_enz"/>
</dbReference>
<dbReference type="CDD" id="cd01189">
    <property type="entry name" value="INT_ICEBs1_C_like"/>
    <property type="match status" value="1"/>
</dbReference>
<sequence length="387" mass="42748">MGRPRLGIGTYGKITRSEVGDGRWVARTRFRDFDGVTRQVKAHGRSGAKAEAALKESLTRRQYAGGGAGLTPDSLVGKLLDCWMADVRESDRAPQTVDYYERAIEKIVRPALGSITIRECTTARVDAFLRAVPAVSSARDARVVLRQVFSLAARYDLVPSNPVADAYRPPASRSVPRALTVDDVRELRARISRWQEEQRLGPKRAHDLVEIIDVMLGTGARIGEVLALRWQDVSGLDGDSRVTVTICGTVVTANKRGCSRQDHPKTKAGYRSVTVPSFTVDALRRQQQRQIPSKEGLIFPTRLGTARWPSNVRTAWRQVRGDDYAWVRPHSFRKTVGTMVERELGVGAASAQLGHSGTAVTERHYIERALEAPDTSSILEKLGQTVP</sequence>
<evidence type="ECO:0000313" key="7">
    <source>
        <dbReference type="EMBL" id="MDN4521422.1"/>
    </source>
</evidence>
<dbReference type="InterPro" id="IPR044068">
    <property type="entry name" value="CB"/>
</dbReference>
<dbReference type="Gene3D" id="1.10.443.10">
    <property type="entry name" value="Intergrase catalytic core"/>
    <property type="match status" value="1"/>
</dbReference>
<keyword evidence="3" id="KW-0233">DNA recombination</keyword>
<comment type="similarity">
    <text evidence="1">Belongs to the 'phage' integrase family.</text>
</comment>
<dbReference type="EMBL" id="JAUHTC010000091">
    <property type="protein sequence ID" value="MDN4521422.1"/>
    <property type="molecule type" value="Genomic_DNA"/>
</dbReference>
<gene>
    <name evidence="7" type="ORF">QYF68_26890</name>
</gene>
<evidence type="ECO:0000256" key="3">
    <source>
        <dbReference type="ARBA" id="ARBA00023172"/>
    </source>
</evidence>
<keyword evidence="8" id="KW-1185">Reference proteome</keyword>
<dbReference type="PANTHER" id="PTHR30349">
    <property type="entry name" value="PHAGE INTEGRASE-RELATED"/>
    <property type="match status" value="1"/>
</dbReference>